<reference evidence="1" key="1">
    <citation type="submission" date="2019-08" db="EMBL/GenBank/DDBJ databases">
        <authorList>
            <person name="Kucharzyk K."/>
            <person name="Murdoch R.W."/>
            <person name="Higgins S."/>
            <person name="Loffler F."/>
        </authorList>
    </citation>
    <scope>NUCLEOTIDE SEQUENCE</scope>
</reference>
<organism evidence="1">
    <name type="scientific">bioreactor metagenome</name>
    <dbReference type="NCBI Taxonomy" id="1076179"/>
    <lineage>
        <taxon>unclassified sequences</taxon>
        <taxon>metagenomes</taxon>
        <taxon>ecological metagenomes</taxon>
    </lineage>
</organism>
<proteinExistence type="predicted"/>
<accession>A0A645I0L1</accession>
<comment type="caution">
    <text evidence="1">The sequence shown here is derived from an EMBL/GenBank/DDBJ whole genome shotgun (WGS) entry which is preliminary data.</text>
</comment>
<evidence type="ECO:0000313" key="1">
    <source>
        <dbReference type="EMBL" id="MPN41964.1"/>
    </source>
</evidence>
<protein>
    <submittedName>
        <fullName evidence="1">Uncharacterized protein</fullName>
    </submittedName>
</protein>
<gene>
    <name evidence="1" type="ORF">SDC9_189519</name>
</gene>
<sequence>MGKRKHRVALGLGIAMDGVWPDIRSVGHQPIKDMGALVGAAGNEMAEQRNELVGDMVIADTAIAAVADVVLGNQVLLVEVPFRAVGRGMLA</sequence>
<dbReference type="EMBL" id="VSSQ01099344">
    <property type="protein sequence ID" value="MPN41964.1"/>
    <property type="molecule type" value="Genomic_DNA"/>
</dbReference>
<name>A0A645I0L1_9ZZZZ</name>
<dbReference type="AlphaFoldDB" id="A0A645I0L1"/>